<dbReference type="Pfam" id="PF10509">
    <property type="entry name" value="GalKase_gal_bdg"/>
    <property type="match status" value="1"/>
</dbReference>
<dbReference type="PRINTS" id="PR00959">
    <property type="entry name" value="MEVGALKINASE"/>
</dbReference>
<keyword evidence="5" id="KW-0067">ATP-binding</keyword>
<dbReference type="GO" id="GO:0005829">
    <property type="term" value="C:cytosol"/>
    <property type="evidence" value="ECO:0007669"/>
    <property type="project" value="TreeGrafter"/>
</dbReference>
<dbReference type="InterPro" id="IPR019539">
    <property type="entry name" value="GalKase_N"/>
</dbReference>
<dbReference type="Pfam" id="PF08544">
    <property type="entry name" value="GHMP_kinases_C"/>
    <property type="match status" value="1"/>
</dbReference>
<dbReference type="GO" id="GO:0006012">
    <property type="term" value="P:galactose metabolic process"/>
    <property type="evidence" value="ECO:0007669"/>
    <property type="project" value="InterPro"/>
</dbReference>
<reference evidence="9 10" key="1">
    <citation type="submission" date="2019-10" db="EMBL/GenBank/DDBJ databases">
        <title>Assembly and Annotation for the nematode Trichostrongylus colubriformis.</title>
        <authorList>
            <person name="Martin J."/>
        </authorList>
    </citation>
    <scope>NUCLEOTIDE SEQUENCE [LARGE SCALE GENOMIC DNA]</scope>
    <source>
        <strain evidence="9">G859</strain>
        <tissue evidence="9">Whole worm</tissue>
    </source>
</reference>
<comment type="caution">
    <text evidence="9">The sequence shown here is derived from an EMBL/GenBank/DDBJ whole genome shotgun (WGS) entry which is preliminary data.</text>
</comment>
<dbReference type="SUPFAM" id="SSF54211">
    <property type="entry name" value="Ribosomal protein S5 domain 2-like"/>
    <property type="match status" value="1"/>
</dbReference>
<dbReference type="SUPFAM" id="SSF55060">
    <property type="entry name" value="GHMP Kinase, C-terminal domain"/>
    <property type="match status" value="1"/>
</dbReference>
<keyword evidence="3" id="KW-0547">Nucleotide-binding</keyword>
<dbReference type="PRINTS" id="PR00473">
    <property type="entry name" value="GALCTOKINASE"/>
</dbReference>
<dbReference type="Gene3D" id="3.30.230.10">
    <property type="match status" value="1"/>
</dbReference>
<dbReference type="Gene3D" id="1.20.1440.340">
    <property type="match status" value="1"/>
</dbReference>
<dbReference type="AlphaFoldDB" id="A0AAN8IW64"/>
<dbReference type="EMBL" id="WIXE01022984">
    <property type="protein sequence ID" value="KAK5966919.1"/>
    <property type="molecule type" value="Genomic_DNA"/>
</dbReference>
<gene>
    <name evidence="9" type="ORF">GCK32_001571</name>
</gene>
<dbReference type="GO" id="GO:0004335">
    <property type="term" value="F:galactokinase activity"/>
    <property type="evidence" value="ECO:0007669"/>
    <property type="project" value="InterPro"/>
</dbReference>
<dbReference type="NCBIfam" id="TIGR00131">
    <property type="entry name" value="gal_kin"/>
    <property type="match status" value="1"/>
</dbReference>
<dbReference type="GO" id="GO:0005524">
    <property type="term" value="F:ATP binding"/>
    <property type="evidence" value="ECO:0007669"/>
    <property type="project" value="UniProtKB-KW"/>
</dbReference>
<sequence length="454" mass="49141">MGRVLITDAETRFQNAFGCVPTARVFCPGRVNIIGEHIDYHGYGVLPMAIEKGTEILAAPNGKQEIRLVNVDDRYSPSSITLPSDWKGASPPQWFDYILCGWKGIIDKLGVEQIGFDMLVGGSIPPSSGLSSSSSLVCAAALVTWMIHTGKIFEEITREELADLCATAEHYIGTQGGGMDQAVEVLAAEGKAMKIEFSPLQARPVSLPSLASFVVLHCGDTLNKAATSQYNERVAEGRIAGKLLLQGAGDLTAKSLRLKDVQEALGKSLEEMIVMCESLPEKASREQLEERLGKDVVAQCLGPNTQQSSRELILYTSSLLRTQFPPTGTFYLVIINFFVQVTSFKLRSRARHVYSEADRVSKFEEACRNKDLVGMGKLMTESHESCAKDYECSCASMDILVDECIKAGALGARLTGAGWGGCAVALVENTHRADLGKKVLFQSEPSAGISASFL</sequence>
<dbReference type="InterPro" id="IPR000705">
    <property type="entry name" value="Galactokinase"/>
</dbReference>
<evidence type="ECO:0000313" key="9">
    <source>
        <dbReference type="EMBL" id="KAK5966919.1"/>
    </source>
</evidence>
<dbReference type="InterPro" id="IPR020568">
    <property type="entry name" value="Ribosomal_Su5_D2-typ_SF"/>
</dbReference>
<feature type="domain" description="Galactokinase N-terminal" evidence="8">
    <location>
        <begin position="12"/>
        <end position="60"/>
    </location>
</feature>
<dbReference type="InterPro" id="IPR006206">
    <property type="entry name" value="Mevalonate/galactokinase"/>
</dbReference>
<evidence type="ECO:0000256" key="2">
    <source>
        <dbReference type="ARBA" id="ARBA00022679"/>
    </source>
</evidence>
<feature type="domain" description="GHMP kinase N-terminal" evidence="6">
    <location>
        <begin position="97"/>
        <end position="185"/>
    </location>
</feature>
<dbReference type="InterPro" id="IPR014721">
    <property type="entry name" value="Ribsml_uS5_D2-typ_fold_subgr"/>
</dbReference>
<evidence type="ECO:0000259" key="7">
    <source>
        <dbReference type="Pfam" id="PF08544"/>
    </source>
</evidence>
<evidence type="ECO:0000256" key="1">
    <source>
        <dbReference type="ARBA" id="ARBA00006566"/>
    </source>
</evidence>
<dbReference type="Pfam" id="PF00288">
    <property type="entry name" value="GHMP_kinases_N"/>
    <property type="match status" value="1"/>
</dbReference>
<dbReference type="PANTHER" id="PTHR10457:SF7">
    <property type="entry name" value="GALACTOKINASE-RELATED"/>
    <property type="match status" value="1"/>
</dbReference>
<accession>A0AAN8IW64</accession>
<feature type="domain" description="GHMP kinase C-terminal" evidence="7">
    <location>
        <begin position="364"/>
        <end position="434"/>
    </location>
</feature>
<dbReference type="Gene3D" id="3.30.70.3170">
    <property type="match status" value="1"/>
</dbReference>
<dbReference type="Proteomes" id="UP001331761">
    <property type="component" value="Unassembled WGS sequence"/>
</dbReference>
<dbReference type="PROSITE" id="PS00627">
    <property type="entry name" value="GHMP_KINASES_ATP"/>
    <property type="match status" value="1"/>
</dbReference>
<evidence type="ECO:0000256" key="3">
    <source>
        <dbReference type="ARBA" id="ARBA00022741"/>
    </source>
</evidence>
<dbReference type="PROSITE" id="PS00106">
    <property type="entry name" value="GALACTOKINASE"/>
    <property type="match status" value="1"/>
</dbReference>
<dbReference type="PIRSF" id="PIRSF000530">
    <property type="entry name" value="Galactokinase"/>
    <property type="match status" value="1"/>
</dbReference>
<comment type="similarity">
    <text evidence="1">Belongs to the GHMP kinase family. GalK subfamily.</text>
</comment>
<name>A0AAN8IW64_TRICO</name>
<evidence type="ECO:0000259" key="8">
    <source>
        <dbReference type="Pfam" id="PF10509"/>
    </source>
</evidence>
<dbReference type="InterPro" id="IPR006204">
    <property type="entry name" value="GHMP_kinase_N_dom"/>
</dbReference>
<dbReference type="InterPro" id="IPR019741">
    <property type="entry name" value="Galactokinase_CS"/>
</dbReference>
<keyword evidence="2" id="KW-0808">Transferase</keyword>
<organism evidence="9 10">
    <name type="scientific">Trichostrongylus colubriformis</name>
    <name type="common">Black scour worm</name>
    <dbReference type="NCBI Taxonomy" id="6319"/>
    <lineage>
        <taxon>Eukaryota</taxon>
        <taxon>Metazoa</taxon>
        <taxon>Ecdysozoa</taxon>
        <taxon>Nematoda</taxon>
        <taxon>Chromadorea</taxon>
        <taxon>Rhabditida</taxon>
        <taxon>Rhabditina</taxon>
        <taxon>Rhabditomorpha</taxon>
        <taxon>Strongyloidea</taxon>
        <taxon>Trichostrongylidae</taxon>
        <taxon>Trichostrongylus</taxon>
    </lineage>
</organism>
<dbReference type="InterPro" id="IPR013750">
    <property type="entry name" value="GHMP_kinase_C_dom"/>
</dbReference>
<evidence type="ECO:0000256" key="4">
    <source>
        <dbReference type="ARBA" id="ARBA00022777"/>
    </source>
</evidence>
<dbReference type="InterPro" id="IPR006203">
    <property type="entry name" value="GHMP_knse_ATP-bd_CS"/>
</dbReference>
<protein>
    <submittedName>
        <fullName evidence="9">D-galactokinase</fullName>
    </submittedName>
</protein>
<keyword evidence="10" id="KW-1185">Reference proteome</keyword>
<evidence type="ECO:0000256" key="5">
    <source>
        <dbReference type="ARBA" id="ARBA00022840"/>
    </source>
</evidence>
<evidence type="ECO:0000259" key="6">
    <source>
        <dbReference type="Pfam" id="PF00288"/>
    </source>
</evidence>
<dbReference type="InterPro" id="IPR036554">
    <property type="entry name" value="GHMP_kinase_C_sf"/>
</dbReference>
<proteinExistence type="inferred from homology"/>
<keyword evidence="4" id="KW-0418">Kinase</keyword>
<dbReference type="PANTHER" id="PTHR10457">
    <property type="entry name" value="MEVALONATE KINASE/GALACTOKINASE"/>
    <property type="match status" value="1"/>
</dbReference>
<evidence type="ECO:0000313" key="10">
    <source>
        <dbReference type="Proteomes" id="UP001331761"/>
    </source>
</evidence>